<gene>
    <name evidence="1" type="ORF">B0J15DRAFT_118627</name>
</gene>
<comment type="caution">
    <text evidence="1">The sequence shown here is derived from an EMBL/GenBank/DDBJ whole genome shotgun (WGS) entry which is preliminary data.</text>
</comment>
<evidence type="ECO:0000313" key="1">
    <source>
        <dbReference type="EMBL" id="KAH7274070.1"/>
    </source>
</evidence>
<proteinExistence type="predicted"/>
<evidence type="ECO:0000313" key="2">
    <source>
        <dbReference type="Proteomes" id="UP000736672"/>
    </source>
</evidence>
<dbReference type="Proteomes" id="UP000736672">
    <property type="component" value="Unassembled WGS sequence"/>
</dbReference>
<accession>A0A9P9L523</accession>
<name>A0A9P9L523_FUSSL</name>
<organism evidence="1 2">
    <name type="scientific">Fusarium solani</name>
    <name type="common">Filamentous fungus</name>
    <dbReference type="NCBI Taxonomy" id="169388"/>
    <lineage>
        <taxon>Eukaryota</taxon>
        <taxon>Fungi</taxon>
        <taxon>Dikarya</taxon>
        <taxon>Ascomycota</taxon>
        <taxon>Pezizomycotina</taxon>
        <taxon>Sordariomycetes</taxon>
        <taxon>Hypocreomycetidae</taxon>
        <taxon>Hypocreales</taxon>
        <taxon>Nectriaceae</taxon>
        <taxon>Fusarium</taxon>
        <taxon>Fusarium solani species complex</taxon>
    </lineage>
</organism>
<dbReference type="AlphaFoldDB" id="A0A9P9L523"/>
<reference evidence="1" key="1">
    <citation type="journal article" date="2021" name="Nat. Commun.">
        <title>Genetic determinants of endophytism in the Arabidopsis root mycobiome.</title>
        <authorList>
            <person name="Mesny F."/>
            <person name="Miyauchi S."/>
            <person name="Thiergart T."/>
            <person name="Pickel B."/>
            <person name="Atanasova L."/>
            <person name="Karlsson M."/>
            <person name="Huettel B."/>
            <person name="Barry K.W."/>
            <person name="Haridas S."/>
            <person name="Chen C."/>
            <person name="Bauer D."/>
            <person name="Andreopoulos W."/>
            <person name="Pangilinan J."/>
            <person name="LaButti K."/>
            <person name="Riley R."/>
            <person name="Lipzen A."/>
            <person name="Clum A."/>
            <person name="Drula E."/>
            <person name="Henrissat B."/>
            <person name="Kohler A."/>
            <person name="Grigoriev I.V."/>
            <person name="Martin F.M."/>
            <person name="Hacquard S."/>
        </authorList>
    </citation>
    <scope>NUCLEOTIDE SEQUENCE</scope>
    <source>
        <strain evidence="1">FSSC 5 MPI-SDFR-AT-0091</strain>
    </source>
</reference>
<sequence>MGSLSPGSRRHHLPTANCPSHWSRSVAHPTSQSRIMLARACQASPFFWYGVPFYTHCVAPHCRAETLPLLSNVIPRVFVEARELDVGSTGQGWKTRVELSWIGRAMVKEDLRNKTIARTDTYHNEKLFDSMSIIHPRSVPVYQPMFPSTRFSPAAHASLSSIYIPYTNTAPIIPHLPLLSHEIAPLFLTRILPRILYLFSCPPLQRLSPFPHILYMNPCTSCLRCTGTGNPIKVFPGFHPSGAGMLR</sequence>
<keyword evidence="2" id="KW-1185">Reference proteome</keyword>
<dbReference type="EMBL" id="JAGTJS010000002">
    <property type="protein sequence ID" value="KAH7274070.1"/>
    <property type="molecule type" value="Genomic_DNA"/>
</dbReference>
<protein>
    <submittedName>
        <fullName evidence="1">Uncharacterized protein</fullName>
    </submittedName>
</protein>